<evidence type="ECO:0000259" key="1">
    <source>
        <dbReference type="Pfam" id="PF00248"/>
    </source>
</evidence>
<feature type="domain" description="NADP-dependent oxidoreductase" evidence="1">
    <location>
        <begin position="35"/>
        <end position="318"/>
    </location>
</feature>
<dbReference type="FunFam" id="3.20.20.100:FF:000011">
    <property type="entry name" value="Aldo/keto reductase"/>
    <property type="match status" value="1"/>
</dbReference>
<dbReference type="PRINTS" id="PR00069">
    <property type="entry name" value="ALDKETRDTASE"/>
</dbReference>
<dbReference type="InParanoid" id="A0A7R8V5F6"/>
<dbReference type="EMBL" id="LR899014">
    <property type="protein sequence ID" value="CAD7093206.1"/>
    <property type="molecule type" value="Genomic_DNA"/>
</dbReference>
<name>A0A7R8V5F6_HERIL</name>
<dbReference type="CDD" id="cd19163">
    <property type="entry name" value="AKR_galDH"/>
    <property type="match status" value="1"/>
</dbReference>
<dbReference type="Pfam" id="PF00248">
    <property type="entry name" value="Aldo_ket_red"/>
    <property type="match status" value="1"/>
</dbReference>
<gene>
    <name evidence="2" type="ORF">HERILL_LOCUS15504</name>
</gene>
<dbReference type="GO" id="GO:0005829">
    <property type="term" value="C:cytosol"/>
    <property type="evidence" value="ECO:0007669"/>
    <property type="project" value="TreeGrafter"/>
</dbReference>
<dbReference type="FunCoup" id="A0A7R8V5F6">
    <property type="interactions" value="64"/>
</dbReference>
<evidence type="ECO:0000313" key="2">
    <source>
        <dbReference type="EMBL" id="CAD7093206.1"/>
    </source>
</evidence>
<dbReference type="Proteomes" id="UP000594454">
    <property type="component" value="Chromosome 6"/>
</dbReference>
<dbReference type="AlphaFoldDB" id="A0A7R8V5F6"/>
<proteinExistence type="predicted"/>
<reference evidence="2 3" key="1">
    <citation type="submission" date="2020-11" db="EMBL/GenBank/DDBJ databases">
        <authorList>
            <person name="Wallbank WR R."/>
            <person name="Pardo Diaz C."/>
            <person name="Kozak K."/>
            <person name="Martin S."/>
            <person name="Jiggins C."/>
            <person name="Moest M."/>
            <person name="Warren A I."/>
            <person name="Generalovic N T."/>
            <person name="Byers J.R.P. K."/>
            <person name="Montejo-Kovacevich G."/>
            <person name="Yen C E."/>
        </authorList>
    </citation>
    <scope>NUCLEOTIDE SEQUENCE [LARGE SCALE GENOMIC DNA]</scope>
</reference>
<dbReference type="PANTHER" id="PTHR42686">
    <property type="entry name" value="GH17980P-RELATED"/>
    <property type="match status" value="1"/>
</dbReference>
<accession>A0A7R8V5F6</accession>
<dbReference type="Gene3D" id="3.20.20.100">
    <property type="entry name" value="NADP-dependent oxidoreductase domain"/>
    <property type="match status" value="1"/>
</dbReference>
<sequence>MPLPKTFVKDFHDEESCARMEYRPFGKTGLEVSVISLGGGTFSHLYGDIDEKEAIATIRQALKSGINYLDTAPFYGQGKSEEIYGKALKGIPREAYYIATKIGRYELEPKNMFDFSAKKTRESVEKSLKLLGLDYVDVIQIHDIEFAPNLDIVLNETLPEVEAIVKEGKAKFIGVTGYPLKTLKEFILAAPNRLDMVLSYARHTLFDKSFTEYLPFFDEQNLGIVCASGHGLGLLTNDGPQEWHPGLQDVKDLCKKAASLCKDANIDLAKLAMYHFTSLEGPSTFLSGMRTRKQLDTNLAAFADGLNKKEQEMLKQLKETVFTTSLNWEGGEVERYWAEMKKKKQQNSKA</sequence>
<dbReference type="PANTHER" id="PTHR42686:SF1">
    <property type="entry name" value="GH17980P-RELATED"/>
    <property type="match status" value="1"/>
</dbReference>
<dbReference type="InterPro" id="IPR036812">
    <property type="entry name" value="NAD(P)_OxRdtase_dom_sf"/>
</dbReference>
<dbReference type="OMA" id="DYDNMFD"/>
<dbReference type="GO" id="GO:0010349">
    <property type="term" value="F:L-galactose dehydrogenase activity"/>
    <property type="evidence" value="ECO:0007669"/>
    <property type="project" value="InterPro"/>
</dbReference>
<dbReference type="InterPro" id="IPR044479">
    <property type="entry name" value="LGALDH-like"/>
</dbReference>
<dbReference type="InterPro" id="IPR023210">
    <property type="entry name" value="NADP_OxRdtase_dom"/>
</dbReference>
<protein>
    <recommendedName>
        <fullName evidence="1">NADP-dependent oxidoreductase domain-containing protein</fullName>
    </recommendedName>
</protein>
<keyword evidence="3" id="KW-1185">Reference proteome</keyword>
<dbReference type="InterPro" id="IPR020471">
    <property type="entry name" value="AKR"/>
</dbReference>
<dbReference type="SUPFAM" id="SSF51430">
    <property type="entry name" value="NAD(P)-linked oxidoreductase"/>
    <property type="match status" value="1"/>
</dbReference>
<evidence type="ECO:0000313" key="3">
    <source>
        <dbReference type="Proteomes" id="UP000594454"/>
    </source>
</evidence>
<dbReference type="OrthoDB" id="48988at2759"/>
<organism evidence="2 3">
    <name type="scientific">Hermetia illucens</name>
    <name type="common">Black soldier fly</name>
    <dbReference type="NCBI Taxonomy" id="343691"/>
    <lineage>
        <taxon>Eukaryota</taxon>
        <taxon>Metazoa</taxon>
        <taxon>Ecdysozoa</taxon>
        <taxon>Arthropoda</taxon>
        <taxon>Hexapoda</taxon>
        <taxon>Insecta</taxon>
        <taxon>Pterygota</taxon>
        <taxon>Neoptera</taxon>
        <taxon>Endopterygota</taxon>
        <taxon>Diptera</taxon>
        <taxon>Brachycera</taxon>
        <taxon>Stratiomyomorpha</taxon>
        <taxon>Stratiomyidae</taxon>
        <taxon>Hermetiinae</taxon>
        <taxon>Hermetia</taxon>
    </lineage>
</organism>